<feature type="chain" id="PRO_5046894802" evidence="1">
    <location>
        <begin position="25"/>
        <end position="71"/>
    </location>
</feature>
<proteinExistence type="predicted"/>
<accession>A0ABR4KA84</accession>
<feature type="signal peptide" evidence="1">
    <location>
        <begin position="1"/>
        <end position="24"/>
    </location>
</feature>
<name>A0ABR4KA84_9EURO</name>
<sequence>MRVRRPGHFPFFLRGGIQWTLALADLEAVAFILRLPPPREQVPFQPRSRHEFVDDLPRGGAVVDFVFGSRA</sequence>
<dbReference type="EMBL" id="JBFXLU010000044">
    <property type="protein sequence ID" value="KAL2849195.1"/>
    <property type="molecule type" value="Genomic_DNA"/>
</dbReference>
<keyword evidence="3" id="KW-1185">Reference proteome</keyword>
<reference evidence="2 3" key="1">
    <citation type="submission" date="2024-07" db="EMBL/GenBank/DDBJ databases">
        <title>Section-level genome sequencing and comparative genomics of Aspergillus sections Usti and Cavernicolus.</title>
        <authorList>
            <consortium name="Lawrence Berkeley National Laboratory"/>
            <person name="Nybo J.L."/>
            <person name="Vesth T.C."/>
            <person name="Theobald S."/>
            <person name="Frisvad J.C."/>
            <person name="Larsen T.O."/>
            <person name="Kjaerboelling I."/>
            <person name="Rothschild-Mancinelli K."/>
            <person name="Lyhne E.K."/>
            <person name="Kogle M.E."/>
            <person name="Barry K."/>
            <person name="Clum A."/>
            <person name="Na H."/>
            <person name="Ledsgaard L."/>
            <person name="Lin J."/>
            <person name="Lipzen A."/>
            <person name="Kuo A."/>
            <person name="Riley R."/>
            <person name="Mondo S."/>
            <person name="Labutti K."/>
            <person name="Haridas S."/>
            <person name="Pangalinan J."/>
            <person name="Salamov A.A."/>
            <person name="Simmons B.A."/>
            <person name="Magnuson J.K."/>
            <person name="Chen J."/>
            <person name="Drula E."/>
            <person name="Henrissat B."/>
            <person name="Wiebenga A."/>
            <person name="Lubbers R.J."/>
            <person name="Gomes A.C."/>
            <person name="Makela M.R."/>
            <person name="Stajich J."/>
            <person name="Grigoriev I.V."/>
            <person name="Mortensen U.H."/>
            <person name="De Vries R.P."/>
            <person name="Baker S.E."/>
            <person name="Andersen M.R."/>
        </authorList>
    </citation>
    <scope>NUCLEOTIDE SEQUENCE [LARGE SCALE GENOMIC DNA]</scope>
    <source>
        <strain evidence="2 3">CBS 123904</strain>
    </source>
</reference>
<protein>
    <submittedName>
        <fullName evidence="2">Uncharacterized protein</fullName>
    </submittedName>
</protein>
<evidence type="ECO:0000313" key="3">
    <source>
        <dbReference type="Proteomes" id="UP001610446"/>
    </source>
</evidence>
<gene>
    <name evidence="2" type="ORF">BJY01DRAFT_210833</name>
</gene>
<comment type="caution">
    <text evidence="2">The sequence shown here is derived from an EMBL/GenBank/DDBJ whole genome shotgun (WGS) entry which is preliminary data.</text>
</comment>
<evidence type="ECO:0000313" key="2">
    <source>
        <dbReference type="EMBL" id="KAL2849195.1"/>
    </source>
</evidence>
<organism evidence="2 3">
    <name type="scientific">Aspergillus pseudoustus</name>
    <dbReference type="NCBI Taxonomy" id="1810923"/>
    <lineage>
        <taxon>Eukaryota</taxon>
        <taxon>Fungi</taxon>
        <taxon>Dikarya</taxon>
        <taxon>Ascomycota</taxon>
        <taxon>Pezizomycotina</taxon>
        <taxon>Eurotiomycetes</taxon>
        <taxon>Eurotiomycetidae</taxon>
        <taxon>Eurotiales</taxon>
        <taxon>Aspergillaceae</taxon>
        <taxon>Aspergillus</taxon>
        <taxon>Aspergillus subgen. Nidulantes</taxon>
    </lineage>
</organism>
<dbReference type="Proteomes" id="UP001610446">
    <property type="component" value="Unassembled WGS sequence"/>
</dbReference>
<evidence type="ECO:0000256" key="1">
    <source>
        <dbReference type="SAM" id="SignalP"/>
    </source>
</evidence>
<keyword evidence="1" id="KW-0732">Signal</keyword>